<sequence length="593" mass="67604">MPRTYGKSKGKAKQTRLSFVPTAFPSDDKDDEIDRKANVRYSHPSMSTVRHGRSAGEKSLTPVPFITVEPSPEETSQSEEEKPSRRYSRTKREKSSRKSSSNNAPQSAPPSPPMAAQDSDSDLEIIHSARKNMKTRVLKRKRPADTSESEKEESEEDEIVSRPRRKLRRGGAAQHIVVDDDASEEEEVCAVTSTSPDVPHTPRRNSSQERLDLEEDLEDLQDSVVKTSRTRGNVANSARAQRQVYLEALRRRRAGQKDEGDGEGRLSPQSEDSESNNSEAGMEEEAPFRQPQFRRWANEDESSDIESTLGAYENLDRYEDDFVEEDDEDKLGVPSGLEDIPIEFSRHSYKRLKDYFQDAVEWMVHNQLNPAFPRSSPVYRVAFDKLDAEVRGRTGSQLVSSVWNTNFSRALLARPHLEVTAYPPEFSHPCDACNRSGHPASFDIKLYGKAYSLETLEPLADVDADSDEEQSGSDEEEDRDEAERDREGHILPDDDTRFYLGRHCKKNAFMAHTLTHWRFHLNEFVVEHLRTMGYMSDKKVIKRSHMSQKRRNKHAARAVAKIIKSGEVKKLWRDFHIIMKSARESTVGYTSSI</sequence>
<keyword evidence="4" id="KW-1185">Reference proteome</keyword>
<evidence type="ECO:0000259" key="2">
    <source>
        <dbReference type="Pfam" id="PF13926"/>
    </source>
</evidence>
<proteinExistence type="predicted"/>
<feature type="compositionally biased region" description="Basic residues" evidence="1">
    <location>
        <begin position="85"/>
        <end position="97"/>
    </location>
</feature>
<dbReference type="EMBL" id="JBFXLQ010000032">
    <property type="protein sequence ID" value="KAL2865429.1"/>
    <property type="molecule type" value="Genomic_DNA"/>
</dbReference>
<feature type="compositionally biased region" description="Basic and acidic residues" evidence="1">
    <location>
        <begin position="255"/>
        <end position="264"/>
    </location>
</feature>
<organism evidence="3 4">
    <name type="scientific">Aspergillus lucknowensis</name>
    <dbReference type="NCBI Taxonomy" id="176173"/>
    <lineage>
        <taxon>Eukaryota</taxon>
        <taxon>Fungi</taxon>
        <taxon>Dikarya</taxon>
        <taxon>Ascomycota</taxon>
        <taxon>Pezizomycotina</taxon>
        <taxon>Eurotiomycetes</taxon>
        <taxon>Eurotiomycetidae</taxon>
        <taxon>Eurotiales</taxon>
        <taxon>Aspergillaceae</taxon>
        <taxon>Aspergillus</taxon>
        <taxon>Aspergillus subgen. Nidulantes</taxon>
    </lineage>
</organism>
<accession>A0ABR4LLK0</accession>
<comment type="caution">
    <text evidence="3">The sequence shown here is derived from an EMBL/GenBank/DDBJ whole genome shotgun (WGS) entry which is preliminary data.</text>
</comment>
<feature type="compositionally biased region" description="Polar residues" evidence="1">
    <location>
        <begin position="224"/>
        <end position="240"/>
    </location>
</feature>
<dbReference type="RefSeq" id="XP_070884408.1">
    <property type="nucleotide sequence ID" value="XM_071034495.1"/>
</dbReference>
<dbReference type="GeneID" id="98149567"/>
<feature type="compositionally biased region" description="Basic residues" evidence="1">
    <location>
        <begin position="1"/>
        <end position="14"/>
    </location>
</feature>
<feature type="compositionally biased region" description="Basic residues" evidence="1">
    <location>
        <begin position="128"/>
        <end position="142"/>
    </location>
</feature>
<evidence type="ECO:0000256" key="1">
    <source>
        <dbReference type="SAM" id="MobiDB-lite"/>
    </source>
</evidence>
<feature type="region of interest" description="Disordered" evidence="1">
    <location>
        <begin position="459"/>
        <end position="488"/>
    </location>
</feature>
<dbReference type="InterPro" id="IPR025451">
    <property type="entry name" value="DUF4211"/>
</dbReference>
<gene>
    <name evidence="3" type="ORF">BJX67DRAFT_389406</name>
</gene>
<feature type="region of interest" description="Disordered" evidence="1">
    <location>
        <begin position="1"/>
        <end position="310"/>
    </location>
</feature>
<feature type="compositionally biased region" description="Polar residues" evidence="1">
    <location>
        <begin position="267"/>
        <end position="279"/>
    </location>
</feature>
<feature type="compositionally biased region" description="Acidic residues" evidence="1">
    <location>
        <begin position="460"/>
        <end position="480"/>
    </location>
</feature>
<reference evidence="3 4" key="1">
    <citation type="submission" date="2024-07" db="EMBL/GenBank/DDBJ databases">
        <title>Section-level genome sequencing and comparative genomics of Aspergillus sections Usti and Cavernicolus.</title>
        <authorList>
            <consortium name="Lawrence Berkeley National Laboratory"/>
            <person name="Nybo J.L."/>
            <person name="Vesth T.C."/>
            <person name="Theobald S."/>
            <person name="Frisvad J.C."/>
            <person name="Larsen T.O."/>
            <person name="Kjaerboelling I."/>
            <person name="Rothschild-Mancinelli K."/>
            <person name="Lyhne E.K."/>
            <person name="Kogle M.E."/>
            <person name="Barry K."/>
            <person name="Clum A."/>
            <person name="Na H."/>
            <person name="Ledsgaard L."/>
            <person name="Lin J."/>
            <person name="Lipzen A."/>
            <person name="Kuo A."/>
            <person name="Riley R."/>
            <person name="Mondo S."/>
            <person name="Labutti K."/>
            <person name="Haridas S."/>
            <person name="Pangalinan J."/>
            <person name="Salamov A.A."/>
            <person name="Simmons B.A."/>
            <person name="Magnuson J.K."/>
            <person name="Chen J."/>
            <person name="Drula E."/>
            <person name="Henrissat B."/>
            <person name="Wiebenga A."/>
            <person name="Lubbers R.J."/>
            <person name="Gomes A.C."/>
            <person name="Macurrencykelacurrency M.R."/>
            <person name="Stajich J."/>
            <person name="Grigoriev I.V."/>
            <person name="Mortensen U.H."/>
            <person name="De Vries R.P."/>
            <person name="Baker S.E."/>
            <person name="Andersen M.R."/>
        </authorList>
    </citation>
    <scope>NUCLEOTIDE SEQUENCE [LARGE SCALE GENOMIC DNA]</scope>
    <source>
        <strain evidence="3 4">CBS 449.75</strain>
    </source>
</reference>
<dbReference type="Pfam" id="PF13926">
    <property type="entry name" value="DUF4211"/>
    <property type="match status" value="1"/>
</dbReference>
<dbReference type="PANTHER" id="PTHR14689:SF0">
    <property type="entry name" value="COILED-COIL DOMAIN-CONTAINING PROTEIN 82"/>
    <property type="match status" value="1"/>
</dbReference>
<evidence type="ECO:0000313" key="4">
    <source>
        <dbReference type="Proteomes" id="UP001610432"/>
    </source>
</evidence>
<name>A0ABR4LLK0_9EURO</name>
<dbReference type="Proteomes" id="UP001610432">
    <property type="component" value="Unassembled WGS sequence"/>
</dbReference>
<feature type="compositionally biased region" description="Acidic residues" evidence="1">
    <location>
        <begin position="179"/>
        <end position="188"/>
    </location>
</feature>
<feature type="compositionally biased region" description="Acidic residues" evidence="1">
    <location>
        <begin position="212"/>
        <end position="221"/>
    </location>
</feature>
<evidence type="ECO:0000313" key="3">
    <source>
        <dbReference type="EMBL" id="KAL2865429.1"/>
    </source>
</evidence>
<protein>
    <recommendedName>
        <fullName evidence="2">DUF4211 domain-containing protein</fullName>
    </recommendedName>
</protein>
<dbReference type="PANTHER" id="PTHR14689">
    <property type="entry name" value="PHORBOL-ESTER_DAG-TYPE DOMAIN-CONTAINING PROTEIN"/>
    <property type="match status" value="1"/>
</dbReference>
<feature type="domain" description="DUF4211" evidence="2">
    <location>
        <begin position="321"/>
        <end position="456"/>
    </location>
</feature>